<gene>
    <name evidence="2" type="ORF">Tco_0895993</name>
</gene>
<reference evidence="2" key="1">
    <citation type="journal article" date="2022" name="Int. J. Mol. Sci.">
        <title>Draft Genome of Tanacetum Coccineum: Genomic Comparison of Closely Related Tanacetum-Family Plants.</title>
        <authorList>
            <person name="Yamashiro T."/>
            <person name="Shiraishi A."/>
            <person name="Nakayama K."/>
            <person name="Satake H."/>
        </authorList>
    </citation>
    <scope>NUCLEOTIDE SEQUENCE</scope>
</reference>
<evidence type="ECO:0000313" key="2">
    <source>
        <dbReference type="EMBL" id="GJT26056.1"/>
    </source>
</evidence>
<evidence type="ECO:0000256" key="1">
    <source>
        <dbReference type="SAM" id="MobiDB-lite"/>
    </source>
</evidence>
<organism evidence="2 3">
    <name type="scientific">Tanacetum coccineum</name>
    <dbReference type="NCBI Taxonomy" id="301880"/>
    <lineage>
        <taxon>Eukaryota</taxon>
        <taxon>Viridiplantae</taxon>
        <taxon>Streptophyta</taxon>
        <taxon>Embryophyta</taxon>
        <taxon>Tracheophyta</taxon>
        <taxon>Spermatophyta</taxon>
        <taxon>Magnoliopsida</taxon>
        <taxon>eudicotyledons</taxon>
        <taxon>Gunneridae</taxon>
        <taxon>Pentapetalae</taxon>
        <taxon>asterids</taxon>
        <taxon>campanulids</taxon>
        <taxon>Asterales</taxon>
        <taxon>Asteraceae</taxon>
        <taxon>Asteroideae</taxon>
        <taxon>Anthemideae</taxon>
        <taxon>Anthemidinae</taxon>
        <taxon>Tanacetum</taxon>
    </lineage>
</organism>
<dbReference type="Proteomes" id="UP001151760">
    <property type="component" value="Unassembled WGS sequence"/>
</dbReference>
<accession>A0ABQ5CJK0</accession>
<sequence>MLVDRIVSFVGDVGRPASALYDYFMTETSCINNVGAKAVSFFGGCVPDARLAGLLLLFLLPESCSTVSFNVFHEWEIGIAESGPATDPVTCHMGSSGHPRGPPVGLRLKTQCAHQLDSGSLGGSDLQSPFSSVGFSEAVEPFVPFVHGGLIIEIVRILAGQVTDSAAMTDKFITFDRTMLCVMLSITLYRMRRCRFDVSSRQPVRVAAMAGLSFFRPLVPYTALLVELTIGPMATHDHDADELVKGKSRVLYKKTMRVIFLLNGASNRVNTFSSGPHSNNRRTHGNAQGIEKQEQSEDELVALDGDDGTIVELRVEKTRVVE</sequence>
<proteinExistence type="predicted"/>
<name>A0ABQ5CJK0_9ASTR</name>
<evidence type="ECO:0000313" key="3">
    <source>
        <dbReference type="Proteomes" id="UP001151760"/>
    </source>
</evidence>
<reference evidence="2" key="2">
    <citation type="submission" date="2022-01" db="EMBL/GenBank/DDBJ databases">
        <authorList>
            <person name="Yamashiro T."/>
            <person name="Shiraishi A."/>
            <person name="Satake H."/>
            <person name="Nakayama K."/>
        </authorList>
    </citation>
    <scope>NUCLEOTIDE SEQUENCE</scope>
</reference>
<feature type="region of interest" description="Disordered" evidence="1">
    <location>
        <begin position="271"/>
        <end position="297"/>
    </location>
</feature>
<keyword evidence="3" id="KW-1185">Reference proteome</keyword>
<protein>
    <submittedName>
        <fullName evidence="2">Uncharacterized protein</fullName>
    </submittedName>
</protein>
<dbReference type="EMBL" id="BQNB010014262">
    <property type="protein sequence ID" value="GJT26056.1"/>
    <property type="molecule type" value="Genomic_DNA"/>
</dbReference>
<comment type="caution">
    <text evidence="2">The sequence shown here is derived from an EMBL/GenBank/DDBJ whole genome shotgun (WGS) entry which is preliminary data.</text>
</comment>